<keyword evidence="2 4" id="KW-0694">RNA-binding</keyword>
<keyword evidence="3" id="KW-0539">Nucleus</keyword>
<evidence type="ECO:0000259" key="6">
    <source>
        <dbReference type="PROSITE" id="PS50102"/>
    </source>
</evidence>
<feature type="compositionally biased region" description="Low complexity" evidence="5">
    <location>
        <begin position="289"/>
        <end position="301"/>
    </location>
</feature>
<dbReference type="InterPro" id="IPR000504">
    <property type="entry name" value="RRM_dom"/>
</dbReference>
<evidence type="ECO:0000313" key="7">
    <source>
        <dbReference type="EMBL" id="PUU78875.1"/>
    </source>
</evidence>
<comment type="subcellular location">
    <subcellularLocation>
        <location evidence="1">Nucleus</location>
    </subcellularLocation>
</comment>
<dbReference type="InterPro" id="IPR025742">
    <property type="entry name" value="CSTF2_hinge"/>
</dbReference>
<dbReference type="Gene3D" id="3.30.70.330">
    <property type="match status" value="1"/>
</dbReference>
<feature type="domain" description="RRM" evidence="6">
    <location>
        <begin position="10"/>
        <end position="88"/>
    </location>
</feature>
<gene>
    <name evidence="7" type="ORF">B9Z19DRAFT_1083188</name>
</gene>
<dbReference type="Gene3D" id="1.10.20.70">
    <property type="entry name" value="Transcription termination and cleavage factor, C-terminal domain"/>
    <property type="match status" value="1"/>
</dbReference>
<evidence type="ECO:0000256" key="3">
    <source>
        <dbReference type="ARBA" id="ARBA00023242"/>
    </source>
</evidence>
<dbReference type="PANTHER" id="PTHR45735:SF2">
    <property type="entry name" value="CLEAVAGE STIMULATION FACTOR SUBUNIT 2"/>
    <property type="match status" value="1"/>
</dbReference>
<dbReference type="InterPro" id="IPR038192">
    <property type="entry name" value="CSTF_C_sf"/>
</dbReference>
<dbReference type="CDD" id="cd12398">
    <property type="entry name" value="RRM_CSTF2_RNA15_like"/>
    <property type="match status" value="1"/>
</dbReference>
<evidence type="ECO:0000256" key="4">
    <source>
        <dbReference type="PROSITE-ProRule" id="PRU00176"/>
    </source>
</evidence>
<dbReference type="GO" id="GO:0031124">
    <property type="term" value="P:mRNA 3'-end processing"/>
    <property type="evidence" value="ECO:0007669"/>
    <property type="project" value="InterPro"/>
</dbReference>
<dbReference type="SUPFAM" id="SSF54928">
    <property type="entry name" value="RNA-binding domain, RBD"/>
    <property type="match status" value="1"/>
</dbReference>
<protein>
    <recommendedName>
        <fullName evidence="6">RRM domain-containing protein</fullName>
    </recommendedName>
</protein>
<dbReference type="Gene3D" id="1.25.40.630">
    <property type="match status" value="1"/>
</dbReference>
<evidence type="ECO:0000313" key="8">
    <source>
        <dbReference type="Proteomes" id="UP000244722"/>
    </source>
</evidence>
<dbReference type="AlphaFoldDB" id="A0A2T6ZTS6"/>
<dbReference type="STRING" id="42251.A0A2T6ZTS6"/>
<sequence length="349" mass="36027">MPPDRSATGKIVFVGNIPYGLTEEQITEIFSSVGRVLSFRLVYDRETGRPKGFGFAEYSDQETAASAVRNLDNHEIMGRKLRVDFSHEGSATEGMGMDDIMSSVGGVAGPITSTPINAPNTTATSTASTSGIGAQASGSGVLPALPPGADLPAGLNAPDAISRTLSALQPPQLLDILGQMKALVTTDPIKATELLRQAPQLSYAIFQALLLMNLVDTSVLTQVIENAAAPSQSLPASASIAPSAVAGIVPPPPPPPPPQQQQQQQAAAAAYASQYVPPPAVPAAPTPPQQQQSAYTPAPAQAAIVADPQRAALIQQVLSLTPEQIGALPADQQSQIMLLKHQLAAGGGF</sequence>
<dbReference type="InterPro" id="IPR026896">
    <property type="entry name" value="CSTF_C"/>
</dbReference>
<dbReference type="SMART" id="SM00360">
    <property type="entry name" value="RRM"/>
    <property type="match status" value="1"/>
</dbReference>
<dbReference type="FunFam" id="1.10.20.70:FF:000001">
    <property type="entry name" value="Cleavage stimulation factor subunit 2"/>
    <property type="match status" value="1"/>
</dbReference>
<dbReference type="Pfam" id="PF14327">
    <property type="entry name" value="CSTF2_hinge"/>
    <property type="match status" value="1"/>
</dbReference>
<feature type="region of interest" description="Disordered" evidence="5">
    <location>
        <begin position="111"/>
        <end position="132"/>
    </location>
</feature>
<organism evidence="7 8">
    <name type="scientific">Tuber borchii</name>
    <name type="common">White truffle</name>
    <dbReference type="NCBI Taxonomy" id="42251"/>
    <lineage>
        <taxon>Eukaryota</taxon>
        <taxon>Fungi</taxon>
        <taxon>Dikarya</taxon>
        <taxon>Ascomycota</taxon>
        <taxon>Pezizomycotina</taxon>
        <taxon>Pezizomycetes</taxon>
        <taxon>Pezizales</taxon>
        <taxon>Tuberaceae</taxon>
        <taxon>Tuber</taxon>
    </lineage>
</organism>
<feature type="region of interest" description="Disordered" evidence="5">
    <location>
        <begin position="245"/>
        <end position="301"/>
    </location>
</feature>
<dbReference type="OrthoDB" id="272703at2759"/>
<evidence type="ECO:0000256" key="5">
    <source>
        <dbReference type="SAM" id="MobiDB-lite"/>
    </source>
</evidence>
<comment type="caution">
    <text evidence="7">The sequence shown here is derived from an EMBL/GenBank/DDBJ whole genome shotgun (WGS) entry which is preliminary data.</text>
</comment>
<dbReference type="PROSITE" id="PS50102">
    <property type="entry name" value="RRM"/>
    <property type="match status" value="1"/>
</dbReference>
<feature type="compositionally biased region" description="Pro residues" evidence="5">
    <location>
        <begin position="276"/>
        <end position="288"/>
    </location>
</feature>
<keyword evidence="8" id="KW-1185">Reference proteome</keyword>
<dbReference type="GO" id="GO:0005847">
    <property type="term" value="C:mRNA cleavage and polyadenylation specificity factor complex"/>
    <property type="evidence" value="ECO:0007669"/>
    <property type="project" value="TreeGrafter"/>
</dbReference>
<evidence type="ECO:0000256" key="1">
    <source>
        <dbReference type="ARBA" id="ARBA00004123"/>
    </source>
</evidence>
<feature type="compositionally biased region" description="Pro residues" evidence="5">
    <location>
        <begin position="249"/>
        <end position="259"/>
    </location>
</feature>
<dbReference type="Proteomes" id="UP000244722">
    <property type="component" value="Unassembled WGS sequence"/>
</dbReference>
<reference evidence="7 8" key="1">
    <citation type="submission" date="2017-04" db="EMBL/GenBank/DDBJ databases">
        <title>Draft genome sequence of Tuber borchii Vittad., a whitish edible truffle.</title>
        <authorList>
            <consortium name="DOE Joint Genome Institute"/>
            <person name="Murat C."/>
            <person name="Kuo A."/>
            <person name="Barry K.W."/>
            <person name="Clum A."/>
            <person name="Dockter R.B."/>
            <person name="Fauchery L."/>
            <person name="Iotti M."/>
            <person name="Kohler A."/>
            <person name="Labutti K."/>
            <person name="Lindquist E.A."/>
            <person name="Lipzen A."/>
            <person name="Ohm R.A."/>
            <person name="Wang M."/>
            <person name="Grigoriev I.V."/>
            <person name="Zambonelli A."/>
            <person name="Martin F.M."/>
        </authorList>
    </citation>
    <scope>NUCLEOTIDE SEQUENCE [LARGE SCALE GENOMIC DNA]</scope>
    <source>
        <strain evidence="7 8">Tbo3840</strain>
    </source>
</reference>
<feature type="compositionally biased region" description="Low complexity" evidence="5">
    <location>
        <begin position="260"/>
        <end position="275"/>
    </location>
</feature>
<dbReference type="EMBL" id="NESQ01000105">
    <property type="protein sequence ID" value="PUU78875.1"/>
    <property type="molecule type" value="Genomic_DNA"/>
</dbReference>
<dbReference type="InterPro" id="IPR012677">
    <property type="entry name" value="Nucleotide-bd_a/b_plait_sf"/>
</dbReference>
<proteinExistence type="predicted"/>
<dbReference type="GO" id="GO:0003729">
    <property type="term" value="F:mRNA binding"/>
    <property type="evidence" value="ECO:0007669"/>
    <property type="project" value="TreeGrafter"/>
</dbReference>
<dbReference type="Pfam" id="PF00076">
    <property type="entry name" value="RRM_1"/>
    <property type="match status" value="1"/>
</dbReference>
<evidence type="ECO:0000256" key="2">
    <source>
        <dbReference type="ARBA" id="ARBA00022884"/>
    </source>
</evidence>
<dbReference type="Pfam" id="PF14304">
    <property type="entry name" value="CSTF_C"/>
    <property type="match status" value="1"/>
</dbReference>
<dbReference type="InterPro" id="IPR035979">
    <property type="entry name" value="RBD_domain_sf"/>
</dbReference>
<dbReference type="PANTHER" id="PTHR45735">
    <property type="entry name" value="CLEAVAGE STIMULATION FACTOR SUBUNIT 2"/>
    <property type="match status" value="1"/>
</dbReference>
<name>A0A2T6ZTS6_TUBBO</name>
<accession>A0A2T6ZTS6</accession>